<proteinExistence type="predicted"/>
<name>A0AC61RQ97_9FIRM</name>
<keyword evidence="2" id="KW-1185">Reference proteome</keyword>
<evidence type="ECO:0000313" key="2">
    <source>
        <dbReference type="Proteomes" id="UP000304953"/>
    </source>
</evidence>
<organism evidence="1 2">
    <name type="scientific">Petralouisia muris</name>
    <dbReference type="NCBI Taxonomy" id="3032872"/>
    <lineage>
        <taxon>Bacteria</taxon>
        <taxon>Bacillati</taxon>
        <taxon>Bacillota</taxon>
        <taxon>Clostridia</taxon>
        <taxon>Lachnospirales</taxon>
        <taxon>Lachnospiraceae</taxon>
        <taxon>Petralouisia</taxon>
    </lineage>
</organism>
<reference evidence="1" key="1">
    <citation type="submission" date="2019-04" db="EMBL/GenBank/DDBJ databases">
        <title>Microbes associate with the intestines of laboratory mice.</title>
        <authorList>
            <person name="Navarre W."/>
            <person name="Wong E."/>
            <person name="Huang K."/>
            <person name="Tropini C."/>
            <person name="Ng K."/>
            <person name="Yu B."/>
        </authorList>
    </citation>
    <scope>NUCLEOTIDE SEQUENCE</scope>
    <source>
        <strain evidence="1">NM01_1-7b</strain>
    </source>
</reference>
<sequence>MDKPQLTDMDIYCMTRMIQNSFQAPEEKDITNTSRPFYGCMYCKYAFVCRSYGSTKPNFKIVFEKLKNLTGIPVGTYFPGNDPEGIGSVFFPNSYYVEHPEMLNELERIHPKSMMDGFKASLDKVIACSKENPD</sequence>
<protein>
    <submittedName>
        <fullName evidence="1">Uncharacterized protein</fullName>
    </submittedName>
</protein>
<comment type="caution">
    <text evidence="1">The sequence shown here is derived from an EMBL/GenBank/DDBJ whole genome shotgun (WGS) entry which is preliminary data.</text>
</comment>
<accession>A0AC61RQ97</accession>
<gene>
    <name evidence="1" type="ORF">E5329_23185</name>
</gene>
<evidence type="ECO:0000313" key="1">
    <source>
        <dbReference type="EMBL" id="TGY90998.1"/>
    </source>
</evidence>
<dbReference type="EMBL" id="SRYA01000074">
    <property type="protein sequence ID" value="TGY90998.1"/>
    <property type="molecule type" value="Genomic_DNA"/>
</dbReference>
<dbReference type="Proteomes" id="UP000304953">
    <property type="component" value="Unassembled WGS sequence"/>
</dbReference>